<sequence length="91" mass="10776">MYDNSIGQFFIYDNRLKMIYHPDYGSRLIRQENNNLSAGYIRDSLKSYIESKRPFGSLTEFIDWNKKFMPLAIELTLLTGQLSLIKMRQAF</sequence>
<organism evidence="1 2">
    <name type="scientific">Psychrosphaera algicola</name>
    <dbReference type="NCBI Taxonomy" id="3023714"/>
    <lineage>
        <taxon>Bacteria</taxon>
        <taxon>Pseudomonadati</taxon>
        <taxon>Pseudomonadota</taxon>
        <taxon>Gammaproteobacteria</taxon>
        <taxon>Alteromonadales</taxon>
        <taxon>Pseudoalteromonadaceae</taxon>
        <taxon>Psychrosphaera</taxon>
    </lineage>
</organism>
<keyword evidence="2" id="KW-1185">Reference proteome</keyword>
<gene>
    <name evidence="1" type="ORF">PN838_21605</name>
</gene>
<comment type="caution">
    <text evidence="1">The sequence shown here is derived from an EMBL/GenBank/DDBJ whole genome shotgun (WGS) entry which is preliminary data.</text>
</comment>
<accession>A0ABT5FI40</accession>
<evidence type="ECO:0000313" key="2">
    <source>
        <dbReference type="Proteomes" id="UP001528411"/>
    </source>
</evidence>
<proteinExistence type="predicted"/>
<protein>
    <submittedName>
        <fullName evidence="1">Uncharacterized protein</fullName>
    </submittedName>
</protein>
<reference evidence="1 2" key="1">
    <citation type="submission" date="2023-01" db="EMBL/GenBank/DDBJ databases">
        <title>Psychrosphaera sp. nov., isolated from marine algae.</title>
        <authorList>
            <person name="Bayburt H."/>
            <person name="Choi B.J."/>
            <person name="Kim J.M."/>
            <person name="Choi D.G."/>
            <person name="Jeon C.O."/>
        </authorList>
    </citation>
    <scope>NUCLEOTIDE SEQUENCE [LARGE SCALE GENOMIC DNA]</scope>
    <source>
        <strain evidence="1 2">G1-22</strain>
    </source>
</reference>
<name>A0ABT5FI40_9GAMM</name>
<dbReference type="EMBL" id="JAQOMS010000002">
    <property type="protein sequence ID" value="MDC2890863.1"/>
    <property type="molecule type" value="Genomic_DNA"/>
</dbReference>
<evidence type="ECO:0000313" key="1">
    <source>
        <dbReference type="EMBL" id="MDC2890863.1"/>
    </source>
</evidence>
<dbReference type="RefSeq" id="WP_272181942.1">
    <property type="nucleotide sequence ID" value="NZ_JAQOMS010000002.1"/>
</dbReference>
<dbReference type="Proteomes" id="UP001528411">
    <property type="component" value="Unassembled WGS sequence"/>
</dbReference>